<dbReference type="InParanoid" id="A0A286UTV3"/>
<evidence type="ECO:0000256" key="3">
    <source>
        <dbReference type="PROSITE-ProRule" id="PRU00221"/>
    </source>
</evidence>
<keyword evidence="7" id="KW-1185">Reference proteome</keyword>
<organism evidence="6 7">
    <name type="scientific">Pyrrhoderma noxium</name>
    <dbReference type="NCBI Taxonomy" id="2282107"/>
    <lineage>
        <taxon>Eukaryota</taxon>
        <taxon>Fungi</taxon>
        <taxon>Dikarya</taxon>
        <taxon>Basidiomycota</taxon>
        <taxon>Agaricomycotina</taxon>
        <taxon>Agaricomycetes</taxon>
        <taxon>Hymenochaetales</taxon>
        <taxon>Hymenochaetaceae</taxon>
        <taxon>Pyrrhoderma</taxon>
    </lineage>
</organism>
<sequence>MSFNQSGSNPSATFGTYNDVTGNQTNTTIQGDVNVQNNNFFNQNPNAHRALIRELKDMLNPSDFTGDDRPECLENTRKETLDIIYQWVDARGGPNVFLLIGAAGTGKSTIATTVAGQYQKRGQLGCHMFFVRERSHPMNALQTIAYSLAVYNQSIAESLAEKLRVSGDIGPSNLKTKFEILLRGPLSAVTTKIRDPILIVLDALDECGTPELRQSLLDVLRVCLPSLPPNFRILITSRPEEDIASLISEPAFRTMTVDQHSDESKVDVSTYIKFQFDQMRSSRKLNVPDDCEWDDNLRRLAESADGLFIWASTAVRIVREVKQSRYIYFRNLVSNANSLKLDELYMTVLSHVSKWNEEDKEILRNIFSLILFAKRPLSDKEIDEILDVEMDTTSNLLSYFRSLVRYERGQPITIYHASLYDYLISCEGESWHVDPSVQRAYIASKCFERMGDLLKYNICNIPSSFALNTDVPDIDIRVTRCIPPFLKYICCNWIYHLRDVSYSQDLCSKLRSFVYNQLLFWFEVLSLTDTFNHLVGPALLLAIEWVGNNDPELSSFLRDASRQASIYSKPISDSVLHIYTSLLPLTKEESLMSNHYTEYADKANRVEYIGRRRRNDCIKWIPVERGYVSVLSFSPDGTRILSNSGERVYVWDATSGETIAEPLVAEDEDNIYRESDALSAAYLPDGRYIIVASRNGIIKKWDVLTNCLVWKRVMNGFQIDSIWAVSATFSTDRKSVGFRFAQGRIRVWNVDTGEEDGEWLEGHTDSIKCLSFSPDGKYLASGSHDGIIIIWDVDSREVKTGPFRKHAGRVTEVSFSPCGAKLVSGSEDKTVLIWDIFTGEVLREIICEGEVNSVTYSPNGHFILAGGWGLLSMWNVADDTAAPKEFQVSRRIKRISFSPDGSRFASVFDHFPYSSGMLQIWDASWSVEETRSTFEEQGEITSIALSPGVKFIASASNDRSVCLWNSLTGELVKKLKLGYYARSIAFSPVNEQLIAFGSINGTVKVWNVTDVEPVTIGNHTDWVTSVAFSPSDGKHVASGSLDKTICIWDVERRELAVGPLIGHEGAVWAVAYSPDGTRLVSGSADNTVRIWNPATGQLLSTLTGHSDWIRSVAYSFDGSRIVSGSDDATILVWDAQNGQIVCGPITGHDGWVTSVCFSPDGMQILSGSHDGTARVWDAATGNPLFPPFRGHTNRVTSVCFFPDGSRFATGSWDGTIRIWSSDAIPADSDWELRNDNWVVGENGKLIVWIHNNLRRHLCSHRNISILNRSFYLKLHFGIE</sequence>
<dbReference type="OrthoDB" id="538223at2759"/>
<dbReference type="AlphaFoldDB" id="A0A286UTV3"/>
<dbReference type="InterPro" id="IPR027417">
    <property type="entry name" value="P-loop_NTPase"/>
</dbReference>
<evidence type="ECO:0000259" key="5">
    <source>
        <dbReference type="PROSITE" id="PS50837"/>
    </source>
</evidence>
<feature type="repeat" description="WD" evidence="3">
    <location>
        <begin position="1145"/>
        <end position="1186"/>
    </location>
</feature>
<feature type="domain" description="NACHT" evidence="5">
    <location>
        <begin position="95"/>
        <end position="239"/>
    </location>
</feature>
<keyword evidence="2" id="KW-0677">Repeat</keyword>
<comment type="caution">
    <text evidence="6">The sequence shown here is derived from an EMBL/GenBank/DDBJ whole genome shotgun (WGS) entry which is preliminary data.</text>
</comment>
<accession>A0A286UTV3</accession>
<evidence type="ECO:0000256" key="2">
    <source>
        <dbReference type="ARBA" id="ARBA00022737"/>
    </source>
</evidence>
<dbReference type="CDD" id="cd00200">
    <property type="entry name" value="WD40"/>
    <property type="match status" value="1"/>
</dbReference>
<feature type="repeat" description="WD" evidence="3">
    <location>
        <begin position="1102"/>
        <end position="1143"/>
    </location>
</feature>
<feature type="repeat" description="WD" evidence="3">
    <location>
        <begin position="760"/>
        <end position="801"/>
    </location>
</feature>
<dbReference type="EMBL" id="NBII01000001">
    <property type="protein sequence ID" value="PAV23008.1"/>
    <property type="molecule type" value="Genomic_DNA"/>
</dbReference>
<dbReference type="InterPro" id="IPR036322">
    <property type="entry name" value="WD40_repeat_dom_sf"/>
</dbReference>
<keyword evidence="6" id="KW-0675">Receptor</keyword>
<dbReference type="SMART" id="SM00320">
    <property type="entry name" value="WD40"/>
    <property type="match status" value="13"/>
</dbReference>
<dbReference type="PANTHER" id="PTHR44129">
    <property type="entry name" value="WD REPEAT-CONTAINING PROTEIN POP1"/>
    <property type="match status" value="1"/>
</dbReference>
<dbReference type="PROSITE" id="PS50837">
    <property type="entry name" value="NACHT"/>
    <property type="match status" value="1"/>
</dbReference>
<dbReference type="InterPro" id="IPR001680">
    <property type="entry name" value="WD40_rpt"/>
</dbReference>
<dbReference type="SUPFAM" id="SSF52540">
    <property type="entry name" value="P-loop containing nucleoside triphosphate hydrolases"/>
    <property type="match status" value="1"/>
</dbReference>
<feature type="region of interest" description="Disordered" evidence="4">
    <location>
        <begin position="1"/>
        <end position="25"/>
    </location>
</feature>
<dbReference type="PROSITE" id="PS50082">
    <property type="entry name" value="WD_REPEATS_2"/>
    <property type="match status" value="8"/>
</dbReference>
<keyword evidence="1 3" id="KW-0853">WD repeat</keyword>
<evidence type="ECO:0000313" key="7">
    <source>
        <dbReference type="Proteomes" id="UP000217199"/>
    </source>
</evidence>
<dbReference type="Gene3D" id="2.130.10.10">
    <property type="entry name" value="YVTN repeat-like/Quinoprotein amine dehydrogenase"/>
    <property type="match status" value="5"/>
</dbReference>
<dbReference type="InterPro" id="IPR050349">
    <property type="entry name" value="WD_LIS1/nudF_dynein_reg"/>
</dbReference>
<dbReference type="SUPFAM" id="SSF50978">
    <property type="entry name" value="WD40 repeat-like"/>
    <property type="match status" value="2"/>
</dbReference>
<protein>
    <submittedName>
        <fullName evidence="6">Nucleotide-binding-oligomerization-domain like receptor</fullName>
    </submittedName>
</protein>
<dbReference type="InterPro" id="IPR056884">
    <property type="entry name" value="NPHP3-like_N"/>
</dbReference>
<dbReference type="PRINTS" id="PR00320">
    <property type="entry name" value="GPROTEINBRPT"/>
</dbReference>
<dbReference type="SUPFAM" id="SSF50969">
    <property type="entry name" value="YVTN repeat-like/Quinoprotein amine dehydrogenase"/>
    <property type="match status" value="1"/>
</dbReference>
<reference evidence="6 7" key="1">
    <citation type="journal article" date="2017" name="Mol. Ecol.">
        <title>Comparative and population genomic landscape of Phellinus noxius: A hypervariable fungus causing root rot in trees.</title>
        <authorList>
            <person name="Chung C.L."/>
            <person name="Lee T.J."/>
            <person name="Akiba M."/>
            <person name="Lee H.H."/>
            <person name="Kuo T.H."/>
            <person name="Liu D."/>
            <person name="Ke H.M."/>
            <person name="Yokoi T."/>
            <person name="Roa M.B."/>
            <person name="Lu M.J."/>
            <person name="Chang Y.Y."/>
            <person name="Ann P.J."/>
            <person name="Tsai J.N."/>
            <person name="Chen C.Y."/>
            <person name="Tzean S.S."/>
            <person name="Ota Y."/>
            <person name="Hattori T."/>
            <person name="Sahashi N."/>
            <person name="Liou R.F."/>
            <person name="Kikuchi T."/>
            <person name="Tsai I.J."/>
        </authorList>
    </citation>
    <scope>NUCLEOTIDE SEQUENCE [LARGE SCALE GENOMIC DNA]</scope>
    <source>
        <strain evidence="6 7">FFPRI411160</strain>
    </source>
</reference>
<dbReference type="STRING" id="2282107.A0A286UTV3"/>
<evidence type="ECO:0000256" key="1">
    <source>
        <dbReference type="ARBA" id="ARBA00022574"/>
    </source>
</evidence>
<dbReference type="InterPro" id="IPR011044">
    <property type="entry name" value="Quino_amine_DH_bsu"/>
</dbReference>
<feature type="repeat" description="WD" evidence="3">
    <location>
        <begin position="1188"/>
        <end position="1220"/>
    </location>
</feature>
<dbReference type="InterPro" id="IPR007111">
    <property type="entry name" value="NACHT_NTPase"/>
</dbReference>
<proteinExistence type="predicted"/>
<dbReference type="PROSITE" id="PS50294">
    <property type="entry name" value="WD_REPEATS_REGION"/>
    <property type="match status" value="7"/>
</dbReference>
<dbReference type="Pfam" id="PF24883">
    <property type="entry name" value="NPHP3_N"/>
    <property type="match status" value="1"/>
</dbReference>
<feature type="repeat" description="WD" evidence="3">
    <location>
        <begin position="933"/>
        <end position="974"/>
    </location>
</feature>
<feature type="repeat" description="WD" evidence="3">
    <location>
        <begin position="803"/>
        <end position="844"/>
    </location>
</feature>
<evidence type="ECO:0000313" key="6">
    <source>
        <dbReference type="EMBL" id="PAV23008.1"/>
    </source>
</evidence>
<dbReference type="Pfam" id="PF00400">
    <property type="entry name" value="WD40"/>
    <property type="match status" value="11"/>
</dbReference>
<dbReference type="CDD" id="cd00009">
    <property type="entry name" value="AAA"/>
    <property type="match status" value="1"/>
</dbReference>
<dbReference type="PROSITE" id="PS00678">
    <property type="entry name" value="WD_REPEATS_1"/>
    <property type="match status" value="5"/>
</dbReference>
<dbReference type="InterPro" id="IPR015943">
    <property type="entry name" value="WD40/YVTN_repeat-like_dom_sf"/>
</dbReference>
<dbReference type="InterPro" id="IPR020472">
    <property type="entry name" value="WD40_PAC1"/>
</dbReference>
<feature type="repeat" description="WD" evidence="3">
    <location>
        <begin position="1016"/>
        <end position="1058"/>
    </location>
</feature>
<dbReference type="InterPro" id="IPR019775">
    <property type="entry name" value="WD40_repeat_CS"/>
</dbReference>
<dbReference type="Gene3D" id="3.40.50.300">
    <property type="entry name" value="P-loop containing nucleotide triphosphate hydrolases"/>
    <property type="match status" value="1"/>
</dbReference>
<dbReference type="Proteomes" id="UP000217199">
    <property type="component" value="Unassembled WGS sequence"/>
</dbReference>
<name>A0A286UTV3_9AGAM</name>
<feature type="repeat" description="WD" evidence="3">
    <location>
        <begin position="1060"/>
        <end position="1101"/>
    </location>
</feature>
<evidence type="ECO:0000256" key="4">
    <source>
        <dbReference type="SAM" id="MobiDB-lite"/>
    </source>
</evidence>
<gene>
    <name evidence="6" type="ORF">PNOK_0007500</name>
</gene>